<comment type="pathway">
    <text evidence="10">Amino-acid biosynthesis; L-methionine biosynthesis via de novo pathway; L-homoserine from L-aspartate: step 1/3.</text>
</comment>
<keyword evidence="13" id="KW-1185">Reference proteome</keyword>
<evidence type="ECO:0000313" key="12">
    <source>
        <dbReference type="EMBL" id="QHI37882.1"/>
    </source>
</evidence>
<keyword evidence="10" id="KW-0028">Amino-acid biosynthesis</keyword>
<evidence type="ECO:0000256" key="1">
    <source>
        <dbReference type="ARBA" id="ARBA00004766"/>
    </source>
</evidence>
<dbReference type="PIRSF" id="PIRSF000726">
    <property type="entry name" value="Asp_kin"/>
    <property type="match status" value="1"/>
</dbReference>
<dbReference type="EC" id="2.7.2.4" evidence="9"/>
<dbReference type="InterPro" id="IPR042199">
    <property type="entry name" value="AsparK_Bifunc_asparK/hSer_DH"/>
</dbReference>
<comment type="catalytic activity">
    <reaction evidence="7 9">
        <text>L-aspartate + ATP = 4-phospho-L-aspartate + ADP</text>
        <dbReference type="Rhea" id="RHEA:23776"/>
        <dbReference type="ChEBI" id="CHEBI:29991"/>
        <dbReference type="ChEBI" id="CHEBI:30616"/>
        <dbReference type="ChEBI" id="CHEBI:57535"/>
        <dbReference type="ChEBI" id="CHEBI:456216"/>
        <dbReference type="EC" id="2.7.2.4"/>
    </reaction>
</comment>
<gene>
    <name evidence="12" type="primary">lysC</name>
    <name evidence="12" type="ORF">IMCC3317_32650</name>
</gene>
<feature type="domain" description="Aspartate/glutamate/uridylate kinase" evidence="11">
    <location>
        <begin position="3"/>
        <end position="277"/>
    </location>
</feature>
<dbReference type="UniPathway" id="UPA00050">
    <property type="reaction ID" value="UER00461"/>
</dbReference>
<evidence type="ECO:0000256" key="7">
    <source>
        <dbReference type="ARBA" id="ARBA00047872"/>
    </source>
</evidence>
<keyword evidence="4 8" id="KW-0547">Nucleotide-binding</keyword>
<keyword evidence="6 8" id="KW-0067">ATP-binding</keyword>
<dbReference type="GO" id="GO:0005829">
    <property type="term" value="C:cytosol"/>
    <property type="evidence" value="ECO:0007669"/>
    <property type="project" value="TreeGrafter"/>
</dbReference>
<dbReference type="PANTHER" id="PTHR21499">
    <property type="entry name" value="ASPARTATE KINASE"/>
    <property type="match status" value="1"/>
</dbReference>
<dbReference type="NCBIfam" id="TIGR00657">
    <property type="entry name" value="asp_kinases"/>
    <property type="match status" value="1"/>
</dbReference>
<evidence type="ECO:0000256" key="9">
    <source>
        <dbReference type="RuleBase" id="RU003448"/>
    </source>
</evidence>
<evidence type="ECO:0000256" key="5">
    <source>
        <dbReference type="ARBA" id="ARBA00022777"/>
    </source>
</evidence>
<evidence type="ECO:0000256" key="4">
    <source>
        <dbReference type="ARBA" id="ARBA00022741"/>
    </source>
</evidence>
<dbReference type="InterPro" id="IPR001048">
    <property type="entry name" value="Asp/Glu/Uridylate_kinase"/>
</dbReference>
<sequence length="416" mass="47399">MKIFKFGGASVKDANGVKNIVKVLQKVGYENTLIVVSAMGKTTNLIEFVIKNYFDSSKELQASVQEIVKCHNEILLELFPNEQHQIYKDIKKLFEEMKGFLHRNKSPDYDFVYDQLVSFGELVSTKIISAYLNSISLENTWLDVRELIKTDTNYRDATVNWEATQENIKQKVNRNKLNITQGFIGSDPNNFTTTLGREGSDYSAAIFAYCLNAESVTIWKDVPGVLNADPRYFENAQLLHNISYREAIELAFYGASVIHPKTLQPLQRKEIPLYVKSFLNPKNDGTTVAKGSGINPNIPCFIVKKKQVLISLSSLDFSFIVEENISEIFKLLSDCKMKVDVIQNSAISFSVCVDNKFDNLEKLLNTLRSKFKVTHYENVSLYTIRHFTELAISGLKKEKEILLEQRAEQTIQLVVK</sequence>
<proteinExistence type="inferred from homology"/>
<dbReference type="InterPro" id="IPR001341">
    <property type="entry name" value="Asp_kinase"/>
</dbReference>
<keyword evidence="3 9" id="KW-0808">Transferase</keyword>
<dbReference type="PANTHER" id="PTHR21499:SF59">
    <property type="entry name" value="ASPARTOKINASE"/>
    <property type="match status" value="1"/>
</dbReference>
<evidence type="ECO:0000256" key="3">
    <source>
        <dbReference type="ARBA" id="ARBA00022679"/>
    </source>
</evidence>
<evidence type="ECO:0000256" key="6">
    <source>
        <dbReference type="ARBA" id="ARBA00022840"/>
    </source>
</evidence>
<dbReference type="GO" id="GO:0009090">
    <property type="term" value="P:homoserine biosynthetic process"/>
    <property type="evidence" value="ECO:0007669"/>
    <property type="project" value="TreeGrafter"/>
</dbReference>
<dbReference type="Pfam" id="PF00696">
    <property type="entry name" value="AA_kinase"/>
    <property type="match status" value="1"/>
</dbReference>
<comment type="pathway">
    <text evidence="10">Amino-acid biosynthesis; L-threonine biosynthesis; L-threonine from L-aspartate: step 1/5.</text>
</comment>
<dbReference type="SUPFAM" id="SSF55021">
    <property type="entry name" value="ACT-like"/>
    <property type="match status" value="1"/>
</dbReference>
<evidence type="ECO:0000256" key="2">
    <source>
        <dbReference type="ARBA" id="ARBA00010122"/>
    </source>
</evidence>
<accession>A0A7L4ZMK1</accession>
<evidence type="ECO:0000256" key="10">
    <source>
        <dbReference type="RuleBase" id="RU004249"/>
    </source>
</evidence>
<dbReference type="InterPro" id="IPR045865">
    <property type="entry name" value="ACT-like_dom_sf"/>
</dbReference>
<dbReference type="Gene3D" id="3.40.1160.10">
    <property type="entry name" value="Acetylglutamate kinase-like"/>
    <property type="match status" value="1"/>
</dbReference>
<dbReference type="GO" id="GO:0005524">
    <property type="term" value="F:ATP binding"/>
    <property type="evidence" value="ECO:0007669"/>
    <property type="project" value="UniProtKB-KW"/>
</dbReference>
<dbReference type="RefSeq" id="WP_160130470.1">
    <property type="nucleotide sequence ID" value="NZ_CP019288.1"/>
</dbReference>
<dbReference type="GO" id="GO:0009089">
    <property type="term" value="P:lysine biosynthetic process via diaminopimelate"/>
    <property type="evidence" value="ECO:0007669"/>
    <property type="project" value="UniProtKB-UniPathway"/>
</dbReference>
<dbReference type="OrthoDB" id="9799110at2"/>
<feature type="binding site" evidence="8">
    <location>
        <position position="231"/>
    </location>
    <ligand>
        <name>ATP</name>
        <dbReference type="ChEBI" id="CHEBI:30616"/>
    </ligand>
</feature>
<organism evidence="12 13">
    <name type="scientific">Kordia antarctica</name>
    <dbReference type="NCBI Taxonomy" id="1218801"/>
    <lineage>
        <taxon>Bacteria</taxon>
        <taxon>Pseudomonadati</taxon>
        <taxon>Bacteroidota</taxon>
        <taxon>Flavobacteriia</taxon>
        <taxon>Flavobacteriales</taxon>
        <taxon>Flavobacteriaceae</taxon>
        <taxon>Kordia</taxon>
    </lineage>
</organism>
<dbReference type="UniPathway" id="UPA00051">
    <property type="reaction ID" value="UER00462"/>
</dbReference>
<dbReference type="KEGG" id="kan:IMCC3317_32650"/>
<dbReference type="UniPathway" id="UPA00034">
    <property type="reaction ID" value="UER00015"/>
</dbReference>
<dbReference type="GO" id="GO:0009088">
    <property type="term" value="P:threonine biosynthetic process"/>
    <property type="evidence" value="ECO:0007669"/>
    <property type="project" value="UniProtKB-UniPathway"/>
</dbReference>
<comment type="similarity">
    <text evidence="2 9">Belongs to the aspartokinase family.</text>
</comment>
<dbReference type="EMBL" id="CP019288">
    <property type="protein sequence ID" value="QHI37882.1"/>
    <property type="molecule type" value="Genomic_DNA"/>
</dbReference>
<keyword evidence="5 9" id="KW-0418">Kinase</keyword>
<dbReference type="Gene3D" id="1.20.120.1320">
    <property type="entry name" value="Aspartokinase, catalytic domain"/>
    <property type="match status" value="1"/>
</dbReference>
<dbReference type="AlphaFoldDB" id="A0A7L4ZMK1"/>
<evidence type="ECO:0000256" key="8">
    <source>
        <dbReference type="PIRSR" id="PIRSR000726-1"/>
    </source>
</evidence>
<protein>
    <recommendedName>
        <fullName evidence="9">Aspartokinase</fullName>
        <ecNumber evidence="9">2.7.2.4</ecNumber>
    </recommendedName>
</protein>
<dbReference type="SUPFAM" id="SSF53633">
    <property type="entry name" value="Carbamate kinase-like"/>
    <property type="match status" value="1"/>
</dbReference>
<dbReference type="GO" id="GO:0004072">
    <property type="term" value="F:aspartate kinase activity"/>
    <property type="evidence" value="ECO:0007669"/>
    <property type="project" value="UniProtKB-EC"/>
</dbReference>
<name>A0A7L4ZMK1_9FLAO</name>
<evidence type="ECO:0000313" key="13">
    <source>
        <dbReference type="Proteomes" id="UP000464657"/>
    </source>
</evidence>
<evidence type="ECO:0000259" key="11">
    <source>
        <dbReference type="Pfam" id="PF00696"/>
    </source>
</evidence>
<comment type="pathway">
    <text evidence="1 10">Amino-acid biosynthesis; L-lysine biosynthesis via DAP pathway; (S)-tetrahydrodipicolinate from L-aspartate: step 1/4.</text>
</comment>
<dbReference type="Proteomes" id="UP000464657">
    <property type="component" value="Chromosome"/>
</dbReference>
<reference evidence="12 13" key="1">
    <citation type="journal article" date="2013" name="Int. J. Syst. Evol. Microbiol.">
        <title>Kordia antarctica sp. nov., isolated from Antarctic seawater.</title>
        <authorList>
            <person name="Baek K."/>
            <person name="Choi A."/>
            <person name="Kang I."/>
            <person name="Lee K."/>
            <person name="Cho J.C."/>
        </authorList>
    </citation>
    <scope>NUCLEOTIDE SEQUENCE [LARGE SCALE GENOMIC DNA]</scope>
    <source>
        <strain evidence="12 13">IMCC3317</strain>
    </source>
</reference>
<dbReference type="InterPro" id="IPR036393">
    <property type="entry name" value="AceGlu_kinase-like_sf"/>
</dbReference>
<dbReference type="CDD" id="cd04243">
    <property type="entry name" value="AAK_AK-HSDH-like"/>
    <property type="match status" value="1"/>
</dbReference>
<feature type="binding site" evidence="8">
    <location>
        <position position="121"/>
    </location>
    <ligand>
        <name>substrate</name>
    </ligand>
</feature>
<dbReference type="InterPro" id="IPR005260">
    <property type="entry name" value="Asp_kin_monofn"/>
</dbReference>